<dbReference type="OrthoDB" id="9803906at2"/>
<dbReference type="Pfam" id="PF13541">
    <property type="entry name" value="ChlI"/>
    <property type="match status" value="1"/>
</dbReference>
<dbReference type="PRINTS" id="PR01874">
    <property type="entry name" value="DNAREPAIRADA"/>
</dbReference>
<keyword evidence="6 12" id="KW-0862">Zinc</keyword>
<evidence type="ECO:0000256" key="7">
    <source>
        <dbReference type="ARBA" id="ARBA00022840"/>
    </source>
</evidence>
<evidence type="ECO:0000256" key="8">
    <source>
        <dbReference type="ARBA" id="ARBA00023016"/>
    </source>
</evidence>
<evidence type="ECO:0000256" key="9">
    <source>
        <dbReference type="ARBA" id="ARBA00023125"/>
    </source>
</evidence>
<evidence type="ECO:0000256" key="4">
    <source>
        <dbReference type="ARBA" id="ARBA00022771"/>
    </source>
</evidence>
<dbReference type="GO" id="GO:0140664">
    <property type="term" value="F:ATP-dependent DNA damage sensor activity"/>
    <property type="evidence" value="ECO:0007669"/>
    <property type="project" value="InterPro"/>
</dbReference>
<reference evidence="14 15" key="1">
    <citation type="journal article" date="2015" name="Biol. Direct">
        <title>Babela massiliensis, a representative of a widespread bacterial phylum with unusual adaptations to parasitism in amoebae.</title>
        <authorList>
            <person name="Pagnier I."/>
            <person name="Yutin N."/>
            <person name="Croce O."/>
            <person name="Makarova K.S."/>
            <person name="Wolf Y.I."/>
            <person name="Benamar S."/>
            <person name="Raoult D."/>
            <person name="Koonin E.V."/>
            <person name="La Scola B."/>
        </authorList>
    </citation>
    <scope>NUCLEOTIDE SEQUENCE [LARGE SCALE GENOMIC DNA]</scope>
    <source>
        <strain evidence="15">BABL1</strain>
    </source>
</reference>
<sequence length="440" mass="49371">MSKKVILYICKNCAYQTVKWLGCCPECKQWNTLELKDQGKFTEPNSLRLYNLLDIESKSMERMTSGVKEWDRVTGSGLVRASFVVLTGDPGIGKSTLLIQIAYKLSERYKTYYFSSEESLEQVKLRSQRLNCISSNLLFSDEADLDNIINFSKDNKPDLIIIDSIQNCFLKETNNTPGSINMLKESAFKLMRLAKENDITVIISGHITKEGIIAGPKMLEHMVDAVFYLQAEDCWQTRILRSVKNRFGTVNEIGFFQMGSNGLEEVSNINQQLLQDTSNNPGSVLISFIEGSRPLLIELQALVLSTKYGIAQRVVSGIDQTQIVLIAAILEKYLQIKFSSQDIFFKISGGFKIKGSACDLGIALALLSSYFQKPLPEKILALGEISLTGQIKPINFINLYASESEKFGINTLLISSNQKIETNAKTIRFVSVYELLSLFD</sequence>
<dbReference type="GO" id="GO:0005524">
    <property type="term" value="F:ATP binding"/>
    <property type="evidence" value="ECO:0007669"/>
    <property type="project" value="UniProtKB-UniRule"/>
</dbReference>
<gene>
    <name evidence="14" type="ORF">BABL1_gene_287</name>
</gene>
<dbReference type="InterPro" id="IPR041166">
    <property type="entry name" value="Rubredoxin_2"/>
</dbReference>
<dbReference type="InterPro" id="IPR014721">
    <property type="entry name" value="Ribsml_uS5_D2-typ_fold_subgr"/>
</dbReference>
<evidence type="ECO:0000313" key="14">
    <source>
        <dbReference type="EMBL" id="CDK30728.1"/>
    </source>
</evidence>
<dbReference type="HOGENOM" id="CLU_018264_0_1_7"/>
<feature type="domain" description="RecA family profile 1" evidence="13">
    <location>
        <begin position="59"/>
        <end position="207"/>
    </location>
</feature>
<dbReference type="SUPFAM" id="SSF54211">
    <property type="entry name" value="Ribosomal protein S5 domain 2-like"/>
    <property type="match status" value="1"/>
</dbReference>
<dbReference type="EMBL" id="HG793133">
    <property type="protein sequence ID" value="CDK30728.1"/>
    <property type="molecule type" value="Genomic_DNA"/>
</dbReference>
<keyword evidence="2 12" id="KW-0547">Nucleotide-binding</keyword>
<dbReference type="KEGG" id="dpb:BABL1_gene_287"/>
<dbReference type="GO" id="GO:0003684">
    <property type="term" value="F:damaged DNA binding"/>
    <property type="evidence" value="ECO:0007669"/>
    <property type="project" value="InterPro"/>
</dbReference>
<dbReference type="SUPFAM" id="SSF52540">
    <property type="entry name" value="P-loop containing nucleoside triphosphate hydrolases"/>
    <property type="match status" value="1"/>
</dbReference>
<evidence type="ECO:0000256" key="5">
    <source>
        <dbReference type="ARBA" id="ARBA00022801"/>
    </source>
</evidence>
<keyword evidence="10 12" id="KW-0234">DNA repair</keyword>
<evidence type="ECO:0000256" key="6">
    <source>
        <dbReference type="ARBA" id="ARBA00022833"/>
    </source>
</evidence>
<keyword evidence="4 12" id="KW-0863">Zinc-finger</keyword>
<keyword evidence="8" id="KW-0346">Stress response</keyword>
<dbReference type="Pfam" id="PF13481">
    <property type="entry name" value="AAA_25"/>
    <property type="match status" value="1"/>
</dbReference>
<comment type="function">
    <text evidence="12">DNA-dependent ATPase involved in processing of recombination intermediates, plays a role in repairing DNA breaks. Stimulates the branch migration of RecA-mediated strand transfer reactions, allowing the 3' invading strand to extend heteroduplex DNA faster. Binds ssDNA in the presence of ADP but not other nucleotides, has ATPase activity that is stimulated by ssDNA and various branched DNA structures, but inhibited by SSB. Does not have RecA's homology-searching function.</text>
</comment>
<comment type="similarity">
    <text evidence="12">Belongs to the RecA family. RadA subfamily.</text>
</comment>
<dbReference type="InterPro" id="IPR004504">
    <property type="entry name" value="DNA_repair_RadA"/>
</dbReference>
<evidence type="ECO:0000256" key="11">
    <source>
        <dbReference type="NCBIfam" id="TIGR00416"/>
    </source>
</evidence>
<dbReference type="SMART" id="SM00382">
    <property type="entry name" value="AAA"/>
    <property type="match status" value="1"/>
</dbReference>
<dbReference type="Pfam" id="PF18073">
    <property type="entry name" value="Zn_ribbon_LapB"/>
    <property type="match status" value="1"/>
</dbReference>
<protein>
    <recommendedName>
        <fullName evidence="11 12">DNA repair protein RadA</fullName>
    </recommendedName>
</protein>
<dbReference type="PANTHER" id="PTHR32472">
    <property type="entry name" value="DNA REPAIR PROTEIN RADA"/>
    <property type="match status" value="1"/>
</dbReference>
<dbReference type="RefSeq" id="WP_023792326.1">
    <property type="nucleotide sequence ID" value="NC_023003.1"/>
</dbReference>
<dbReference type="PATRIC" id="fig|673862.3.peg.616"/>
<proteinExistence type="inferred from homology"/>
<keyword evidence="7 12" id="KW-0067">ATP-binding</keyword>
<keyword evidence="1 12" id="KW-0479">Metal-binding</keyword>
<dbReference type="GO" id="GO:0008270">
    <property type="term" value="F:zinc ion binding"/>
    <property type="evidence" value="ECO:0007669"/>
    <property type="project" value="UniProtKB-KW"/>
</dbReference>
<dbReference type="eggNOG" id="COG1066">
    <property type="taxonomic scope" value="Bacteria"/>
</dbReference>
<evidence type="ECO:0000313" key="15">
    <source>
        <dbReference type="Proteomes" id="UP000018769"/>
    </source>
</evidence>
<dbReference type="PROSITE" id="PS50162">
    <property type="entry name" value="RECA_2"/>
    <property type="match status" value="1"/>
</dbReference>
<evidence type="ECO:0000256" key="1">
    <source>
        <dbReference type="ARBA" id="ARBA00022723"/>
    </source>
</evidence>
<dbReference type="STRING" id="673862.BABL1_gene_287"/>
<dbReference type="GO" id="GO:0000725">
    <property type="term" value="P:recombinational repair"/>
    <property type="evidence" value="ECO:0007669"/>
    <property type="project" value="TreeGrafter"/>
</dbReference>
<keyword evidence="5" id="KW-0378">Hydrolase</keyword>
<dbReference type="InterPro" id="IPR020588">
    <property type="entry name" value="RecA_ATP-bd"/>
</dbReference>
<dbReference type="InterPro" id="IPR027417">
    <property type="entry name" value="P-loop_NTPase"/>
</dbReference>
<evidence type="ECO:0000256" key="12">
    <source>
        <dbReference type="RuleBase" id="RU003555"/>
    </source>
</evidence>
<dbReference type="NCBIfam" id="TIGR00416">
    <property type="entry name" value="sms"/>
    <property type="match status" value="1"/>
</dbReference>
<keyword evidence="15" id="KW-1185">Reference proteome</keyword>
<evidence type="ECO:0000256" key="2">
    <source>
        <dbReference type="ARBA" id="ARBA00022741"/>
    </source>
</evidence>
<evidence type="ECO:0000256" key="10">
    <source>
        <dbReference type="ARBA" id="ARBA00023204"/>
    </source>
</evidence>
<dbReference type="GO" id="GO:0016787">
    <property type="term" value="F:hydrolase activity"/>
    <property type="evidence" value="ECO:0007669"/>
    <property type="project" value="UniProtKB-KW"/>
</dbReference>
<dbReference type="PANTHER" id="PTHR32472:SF10">
    <property type="entry name" value="DNA REPAIR PROTEIN RADA-LIKE PROTEIN"/>
    <property type="match status" value="1"/>
</dbReference>
<dbReference type="InterPro" id="IPR020568">
    <property type="entry name" value="Ribosomal_Su5_D2-typ_SF"/>
</dbReference>
<keyword evidence="3 12" id="KW-0227">DNA damage</keyword>
<name>V6DIH5_9BACT</name>
<accession>V6DIH5</accession>
<organism evidence="14 15">
    <name type="scientific">Candidatus Babela massiliensis</name>
    <dbReference type="NCBI Taxonomy" id="673862"/>
    <lineage>
        <taxon>Bacteria</taxon>
        <taxon>Candidatus Babelota</taxon>
        <taxon>Candidatus Babeliae</taxon>
        <taxon>Candidatus Babeliales</taxon>
        <taxon>Candidatus Babeliaceae</taxon>
        <taxon>Candidatus Babela</taxon>
    </lineage>
</organism>
<dbReference type="AlphaFoldDB" id="V6DIH5"/>
<dbReference type="GO" id="GO:0005829">
    <property type="term" value="C:cytosol"/>
    <property type="evidence" value="ECO:0007669"/>
    <property type="project" value="TreeGrafter"/>
</dbReference>
<dbReference type="Proteomes" id="UP000018769">
    <property type="component" value="Chromosome I"/>
</dbReference>
<keyword evidence="9 12" id="KW-0238">DNA-binding</keyword>
<evidence type="ECO:0000256" key="3">
    <source>
        <dbReference type="ARBA" id="ARBA00022763"/>
    </source>
</evidence>
<evidence type="ECO:0000259" key="13">
    <source>
        <dbReference type="PROSITE" id="PS50162"/>
    </source>
</evidence>
<dbReference type="InterPro" id="IPR003593">
    <property type="entry name" value="AAA+_ATPase"/>
</dbReference>
<dbReference type="Gene3D" id="3.30.230.10">
    <property type="match status" value="1"/>
</dbReference>
<dbReference type="Gene3D" id="3.40.50.300">
    <property type="entry name" value="P-loop containing nucleotide triphosphate hydrolases"/>
    <property type="match status" value="1"/>
</dbReference>